<protein>
    <recommendedName>
        <fullName evidence="3">Alginate export domain-containing protein</fullName>
    </recommendedName>
</protein>
<proteinExistence type="predicted"/>
<dbReference type="InterPro" id="IPR023614">
    <property type="entry name" value="Porin_dom_sf"/>
</dbReference>
<dbReference type="EMBL" id="BAABRI010000015">
    <property type="protein sequence ID" value="GAA5483552.1"/>
    <property type="molecule type" value="Genomic_DNA"/>
</dbReference>
<organism evidence="1 2">
    <name type="scientific">Haloferula sargassicola</name>
    <dbReference type="NCBI Taxonomy" id="490096"/>
    <lineage>
        <taxon>Bacteria</taxon>
        <taxon>Pseudomonadati</taxon>
        <taxon>Verrucomicrobiota</taxon>
        <taxon>Verrucomicrobiia</taxon>
        <taxon>Verrucomicrobiales</taxon>
        <taxon>Verrucomicrobiaceae</taxon>
        <taxon>Haloferula</taxon>
    </lineage>
</organism>
<gene>
    <name evidence="1" type="ORF">Hsar01_02786</name>
</gene>
<dbReference type="Pfam" id="PF07396">
    <property type="entry name" value="Porin_O_P"/>
    <property type="match status" value="1"/>
</dbReference>
<evidence type="ECO:0000313" key="1">
    <source>
        <dbReference type="EMBL" id="GAA5483552.1"/>
    </source>
</evidence>
<evidence type="ECO:0000313" key="2">
    <source>
        <dbReference type="Proteomes" id="UP001476282"/>
    </source>
</evidence>
<dbReference type="Proteomes" id="UP001476282">
    <property type="component" value="Unassembled WGS sequence"/>
</dbReference>
<sequence length="432" mass="47784">MNALPSALSTGLRCALYGILATTALGGEIETVAPAPAPANSGDWCEWLGNKPGTLYKSDNPFIQEFGVFGRFQWQAAYMTGEDVNGYEFSDDYTEVRRFRLGAQLKFLNFFTAKANVNLADDARHSTTRFPGDDQLGWGYEDFDEALLIFDAKKAFGIEQLDALEVAYGRHKFVLGSEARTSSKKLLTVERSAISNKVYDSLRPTGLSVNAAKGDWEFAAAIYSTDADVNGDNVDFIGGWNDGLAYYLGVGYQATDELSFYWDMVYNDAQATSGEDSLWGYEWATAFTATYDQGSWGVIADLYYGDNGDADNGVGRANRQGDFWGLVVMPHLWLVQDKLEGVVRYQYAGASEDQGIRANSRYVRRDHGPVVNVNSGRGNEHHSIYGGLNYYLCGHNLKVQTGLEYEWFNAPGVGVAGDVSATTYWFGFRSFF</sequence>
<dbReference type="Gene3D" id="2.40.160.10">
    <property type="entry name" value="Porin"/>
    <property type="match status" value="1"/>
</dbReference>
<keyword evidence="2" id="KW-1185">Reference proteome</keyword>
<dbReference type="RefSeq" id="WP_353567662.1">
    <property type="nucleotide sequence ID" value="NZ_BAABRI010000015.1"/>
</dbReference>
<accession>A0ABP9UQ42</accession>
<name>A0ABP9UQ42_9BACT</name>
<comment type="caution">
    <text evidence="1">The sequence shown here is derived from an EMBL/GenBank/DDBJ whole genome shotgun (WGS) entry which is preliminary data.</text>
</comment>
<evidence type="ECO:0008006" key="3">
    <source>
        <dbReference type="Google" id="ProtNLM"/>
    </source>
</evidence>
<dbReference type="InterPro" id="IPR010870">
    <property type="entry name" value="Porin_O/P"/>
</dbReference>
<reference evidence="1 2" key="1">
    <citation type="submission" date="2024-02" db="EMBL/GenBank/DDBJ databases">
        <title>Haloferula sargassicola NBRC 104335.</title>
        <authorList>
            <person name="Ichikawa N."/>
            <person name="Katano-Makiyama Y."/>
            <person name="Hidaka K."/>
        </authorList>
    </citation>
    <scope>NUCLEOTIDE SEQUENCE [LARGE SCALE GENOMIC DNA]</scope>
    <source>
        <strain evidence="1 2">NBRC 104335</strain>
    </source>
</reference>